<keyword evidence="3" id="KW-1185">Reference proteome</keyword>
<accession>A0A835XNH4</accession>
<evidence type="ECO:0000256" key="1">
    <source>
        <dbReference type="SAM" id="MobiDB-lite"/>
    </source>
</evidence>
<organism evidence="2 3">
    <name type="scientific">Edaphochlamys debaryana</name>
    <dbReference type="NCBI Taxonomy" id="47281"/>
    <lineage>
        <taxon>Eukaryota</taxon>
        <taxon>Viridiplantae</taxon>
        <taxon>Chlorophyta</taxon>
        <taxon>core chlorophytes</taxon>
        <taxon>Chlorophyceae</taxon>
        <taxon>CS clade</taxon>
        <taxon>Chlamydomonadales</taxon>
        <taxon>Chlamydomonadales incertae sedis</taxon>
        <taxon>Edaphochlamys</taxon>
    </lineage>
</organism>
<proteinExistence type="predicted"/>
<feature type="compositionally biased region" description="Basic and acidic residues" evidence="1">
    <location>
        <begin position="20"/>
        <end position="34"/>
    </location>
</feature>
<dbReference type="AlphaFoldDB" id="A0A835XNH4"/>
<feature type="compositionally biased region" description="Low complexity" evidence="1">
    <location>
        <begin position="8"/>
        <end position="17"/>
    </location>
</feature>
<sequence length="399" mass="40925">MAVRGHALTGVRTVVSRTSRRLDSRSGSDTDRDSTVPLPSAADFLADDEERLRAAAASLFTSHDEQEEDGHRPTPFVAAVELDPFEGLSEANDMAESYEQGSLSYRAAVAAEVRRDGDFATGSVWIDNSEDEAIQRSSLAACASTASPGARTLHAALVQGSEPAYGASLDAGDVFAGLSEATDYAHPYEAGSQAARQSSLASPHADSALGSVCEDLGPLPSPSAFASAPASPFSAFAVAAEASATASDGPVAADPDDEFYAPYTPEAMAAAAAAAASTAPLRRRSSAAEAELLLKELLAPRPSASTASSSPSPSASPLASPAPSRSVLAAEAEATPFDALGCALADASRAVRSCGLASMDPLQLASAVFGSETLQGDAAHPRLVRRVIRVHAGDHRRHH</sequence>
<comment type="caution">
    <text evidence="2">The sequence shown here is derived from an EMBL/GenBank/DDBJ whole genome shotgun (WGS) entry which is preliminary data.</text>
</comment>
<protein>
    <submittedName>
        <fullName evidence="2">Uncharacterized protein</fullName>
    </submittedName>
</protein>
<gene>
    <name evidence="2" type="ORF">HYH03_014025</name>
</gene>
<name>A0A835XNH4_9CHLO</name>
<feature type="region of interest" description="Disordered" evidence="1">
    <location>
        <begin position="1"/>
        <end position="41"/>
    </location>
</feature>
<reference evidence="2" key="1">
    <citation type="journal article" date="2020" name="bioRxiv">
        <title>Comparative genomics of Chlamydomonas.</title>
        <authorList>
            <person name="Craig R.J."/>
            <person name="Hasan A.R."/>
            <person name="Ness R.W."/>
            <person name="Keightley P.D."/>
        </authorList>
    </citation>
    <scope>NUCLEOTIDE SEQUENCE</scope>
    <source>
        <strain evidence="2">CCAP 11/70</strain>
    </source>
</reference>
<dbReference type="EMBL" id="JAEHOE010000098">
    <property type="protein sequence ID" value="KAG2487308.1"/>
    <property type="molecule type" value="Genomic_DNA"/>
</dbReference>
<dbReference type="Proteomes" id="UP000612055">
    <property type="component" value="Unassembled WGS sequence"/>
</dbReference>
<evidence type="ECO:0000313" key="2">
    <source>
        <dbReference type="EMBL" id="KAG2487308.1"/>
    </source>
</evidence>
<evidence type="ECO:0000313" key="3">
    <source>
        <dbReference type="Proteomes" id="UP000612055"/>
    </source>
</evidence>
<feature type="region of interest" description="Disordered" evidence="1">
    <location>
        <begin position="301"/>
        <end position="322"/>
    </location>
</feature>